<name>A0AAV9X956_9PEZI</name>
<evidence type="ECO:0000313" key="3">
    <source>
        <dbReference type="EMBL" id="KAK6537592.1"/>
    </source>
</evidence>
<evidence type="ECO:0000256" key="1">
    <source>
        <dbReference type="SAM" id="MobiDB-lite"/>
    </source>
</evidence>
<dbReference type="AlphaFoldDB" id="A0AAV9X956"/>
<gene>
    <name evidence="3" type="ORF">TWF694_011772</name>
</gene>
<evidence type="ECO:0000256" key="2">
    <source>
        <dbReference type="SAM" id="Phobius"/>
    </source>
</evidence>
<organism evidence="3 4">
    <name type="scientific">Orbilia ellipsospora</name>
    <dbReference type="NCBI Taxonomy" id="2528407"/>
    <lineage>
        <taxon>Eukaryota</taxon>
        <taxon>Fungi</taxon>
        <taxon>Dikarya</taxon>
        <taxon>Ascomycota</taxon>
        <taxon>Pezizomycotina</taxon>
        <taxon>Orbiliomycetes</taxon>
        <taxon>Orbiliales</taxon>
        <taxon>Orbiliaceae</taxon>
        <taxon>Orbilia</taxon>
    </lineage>
</organism>
<feature type="compositionally biased region" description="Basic and acidic residues" evidence="1">
    <location>
        <begin position="85"/>
        <end position="94"/>
    </location>
</feature>
<feature type="region of interest" description="Disordered" evidence="1">
    <location>
        <begin position="82"/>
        <end position="109"/>
    </location>
</feature>
<dbReference type="EMBL" id="JAVHJO010000009">
    <property type="protein sequence ID" value="KAK6537592.1"/>
    <property type="molecule type" value="Genomic_DNA"/>
</dbReference>
<reference evidence="3 4" key="1">
    <citation type="submission" date="2019-10" db="EMBL/GenBank/DDBJ databases">
        <authorList>
            <person name="Palmer J.M."/>
        </authorList>
    </citation>
    <scope>NUCLEOTIDE SEQUENCE [LARGE SCALE GENOMIC DNA]</scope>
    <source>
        <strain evidence="3 4">TWF694</strain>
    </source>
</reference>
<evidence type="ECO:0000313" key="4">
    <source>
        <dbReference type="Proteomes" id="UP001365542"/>
    </source>
</evidence>
<proteinExistence type="predicted"/>
<comment type="caution">
    <text evidence="3">The sequence shown here is derived from an EMBL/GenBank/DDBJ whole genome shotgun (WGS) entry which is preliminary data.</text>
</comment>
<accession>A0AAV9X956</accession>
<feature type="transmembrane region" description="Helical" evidence="2">
    <location>
        <begin position="51"/>
        <end position="76"/>
    </location>
</feature>
<keyword evidence="4" id="KW-1185">Reference proteome</keyword>
<keyword evidence="2" id="KW-0812">Transmembrane</keyword>
<sequence>MAPLPPQPITFSSSNEPRDTISANDLAAFRLLRAAKEVLKRDLGPTQSQSVGMAVGLSIAGIVVAIFVFGWVRYFAARQHHREGRKAQESEKAAAAEGSEAPAEEAPAE</sequence>
<keyword evidence="2" id="KW-0472">Membrane</keyword>
<keyword evidence="2" id="KW-1133">Transmembrane helix</keyword>
<dbReference type="Proteomes" id="UP001365542">
    <property type="component" value="Unassembled WGS sequence"/>
</dbReference>
<protein>
    <submittedName>
        <fullName evidence="3">Uncharacterized protein</fullName>
    </submittedName>
</protein>